<evidence type="ECO:0000313" key="12">
    <source>
        <dbReference type="Proteomes" id="UP000327085"/>
    </source>
</evidence>
<feature type="transmembrane region" description="Helical" evidence="10">
    <location>
        <begin position="38"/>
        <end position="57"/>
    </location>
</feature>
<keyword evidence="6" id="KW-0406">Ion transport</keyword>
<evidence type="ECO:0000256" key="4">
    <source>
        <dbReference type="ARBA" id="ARBA00022692"/>
    </source>
</evidence>
<accession>A0A5E4FIX3</accession>
<dbReference type="GO" id="GO:0015743">
    <property type="term" value="P:malate transport"/>
    <property type="evidence" value="ECO:0007669"/>
    <property type="project" value="InterPro"/>
</dbReference>
<dbReference type="InParanoid" id="A0A5E4FIX3"/>
<dbReference type="Pfam" id="PF11744">
    <property type="entry name" value="ALMT"/>
    <property type="match status" value="1"/>
</dbReference>
<dbReference type="Gramene" id="VVA27885">
    <property type="protein sequence ID" value="VVA27885"/>
    <property type="gene ID" value="Prudul26B000516"/>
</dbReference>
<feature type="transmembrane region" description="Helical" evidence="10">
    <location>
        <begin position="147"/>
        <end position="167"/>
    </location>
</feature>
<comment type="subcellular location">
    <subcellularLocation>
        <location evidence="1">Membrane</location>
        <topology evidence="1">Multi-pass membrane protein</topology>
    </subcellularLocation>
</comment>
<dbReference type="InterPro" id="IPR020966">
    <property type="entry name" value="ALMT"/>
</dbReference>
<gene>
    <name evidence="11" type="ORF">ALMOND_2B000516</name>
</gene>
<evidence type="ECO:0000256" key="5">
    <source>
        <dbReference type="ARBA" id="ARBA00022989"/>
    </source>
</evidence>
<evidence type="ECO:0000256" key="2">
    <source>
        <dbReference type="ARBA" id="ARBA00007079"/>
    </source>
</evidence>
<keyword evidence="3" id="KW-0813">Transport</keyword>
<proteinExistence type="inferred from homology"/>
<dbReference type="AlphaFoldDB" id="A0A5E4FIX3"/>
<protein>
    <submittedName>
        <fullName evidence="11">PREDICTED: aluminum-activated malate transporter</fullName>
    </submittedName>
</protein>
<organism evidence="11 12">
    <name type="scientific">Prunus dulcis</name>
    <name type="common">Almond</name>
    <name type="synonym">Amygdalus dulcis</name>
    <dbReference type="NCBI Taxonomy" id="3755"/>
    <lineage>
        <taxon>Eukaryota</taxon>
        <taxon>Viridiplantae</taxon>
        <taxon>Streptophyta</taxon>
        <taxon>Embryophyta</taxon>
        <taxon>Tracheophyta</taxon>
        <taxon>Spermatophyta</taxon>
        <taxon>Magnoliopsida</taxon>
        <taxon>eudicotyledons</taxon>
        <taxon>Gunneridae</taxon>
        <taxon>Pentapetalae</taxon>
        <taxon>rosids</taxon>
        <taxon>fabids</taxon>
        <taxon>Rosales</taxon>
        <taxon>Rosaceae</taxon>
        <taxon>Amygdaloideae</taxon>
        <taxon>Amygdaleae</taxon>
        <taxon>Prunus</taxon>
    </lineage>
</organism>
<keyword evidence="8" id="KW-0407">Ion channel</keyword>
<keyword evidence="7 10" id="KW-0472">Membrane</keyword>
<feature type="transmembrane region" description="Helical" evidence="10">
    <location>
        <begin position="63"/>
        <end position="83"/>
    </location>
</feature>
<evidence type="ECO:0000256" key="3">
    <source>
        <dbReference type="ARBA" id="ARBA00022448"/>
    </source>
</evidence>
<sequence>MTSSNHENAAGPLTRLWGKIVGFALKLKKLGKDDPRRIIHSFKMGLALTLVSIFYYFKPLYEGFGLAAMWAILTVVVVFEFTVGSTLGRGLNRMLATLTAAALGIGAHRLATLSGETGEPILIALFVFIIAGIVTFLRFIPQIKARYDYGMLIFLLTFCLISVSGYRDEEVIEMAFERLSTIVIGSCTSVIVCIFICPVWIGVDLHNQIATNIEKLGNFLEGYGEEYFKVSEEGQPRDKSSILDGYKSVLSSSSKEETMANLARWEPRHGKFRFRHPWKQYLKVGSITRQCAFKIEALNSYLISEIQSPPEVRSIIQEASTAVSSECGKALKELASALRKMTKSSAAERHIANSKDAAENLKSVIRSSLSKHDDILQIIPAGAVASLLCEVVKCTEEIADAAHKLASLAHFKNAKPKVTPEQKELPSQGIVQPVSGIDGMHHVITINEPSQSLQENRNLPPAMAPRMEV</sequence>
<evidence type="ECO:0000256" key="7">
    <source>
        <dbReference type="ARBA" id="ARBA00023136"/>
    </source>
</evidence>
<feature type="compositionally biased region" description="Polar residues" evidence="9">
    <location>
        <begin position="448"/>
        <end position="457"/>
    </location>
</feature>
<dbReference type="GO" id="GO:0034220">
    <property type="term" value="P:monoatomic ion transmembrane transport"/>
    <property type="evidence" value="ECO:0007669"/>
    <property type="project" value="UniProtKB-KW"/>
</dbReference>
<keyword evidence="4 10" id="KW-0812">Transmembrane</keyword>
<evidence type="ECO:0000256" key="8">
    <source>
        <dbReference type="ARBA" id="ARBA00023303"/>
    </source>
</evidence>
<evidence type="ECO:0000256" key="1">
    <source>
        <dbReference type="ARBA" id="ARBA00004141"/>
    </source>
</evidence>
<comment type="similarity">
    <text evidence="2">Belongs to the aromatic acid exporter (TC 2.A.85) family.</text>
</comment>
<evidence type="ECO:0000256" key="10">
    <source>
        <dbReference type="SAM" id="Phobius"/>
    </source>
</evidence>
<name>A0A5E4FIX3_PRUDU</name>
<evidence type="ECO:0000256" key="6">
    <source>
        <dbReference type="ARBA" id="ARBA00023065"/>
    </source>
</evidence>
<evidence type="ECO:0000313" key="11">
    <source>
        <dbReference type="EMBL" id="VVA27885.1"/>
    </source>
</evidence>
<feature type="transmembrane region" description="Helical" evidence="10">
    <location>
        <begin position="95"/>
        <end position="115"/>
    </location>
</feature>
<evidence type="ECO:0000256" key="9">
    <source>
        <dbReference type="SAM" id="MobiDB-lite"/>
    </source>
</evidence>
<reference evidence="12" key="1">
    <citation type="journal article" date="2020" name="Plant J.">
        <title>Transposons played a major role in the diversification between the closely related almond and peach genomes: results from the almond genome sequence.</title>
        <authorList>
            <person name="Alioto T."/>
            <person name="Alexiou K.G."/>
            <person name="Bardil A."/>
            <person name="Barteri F."/>
            <person name="Castanera R."/>
            <person name="Cruz F."/>
            <person name="Dhingra A."/>
            <person name="Duval H."/>
            <person name="Fernandez I Marti A."/>
            <person name="Frias L."/>
            <person name="Galan B."/>
            <person name="Garcia J.L."/>
            <person name="Howad W."/>
            <person name="Gomez-Garrido J."/>
            <person name="Gut M."/>
            <person name="Julca I."/>
            <person name="Morata J."/>
            <person name="Puigdomenech P."/>
            <person name="Ribeca P."/>
            <person name="Rubio Cabetas M.J."/>
            <person name="Vlasova A."/>
            <person name="Wirthensohn M."/>
            <person name="Garcia-Mas J."/>
            <person name="Gabaldon T."/>
            <person name="Casacuberta J.M."/>
            <person name="Arus P."/>
        </authorList>
    </citation>
    <scope>NUCLEOTIDE SEQUENCE [LARGE SCALE GENOMIC DNA]</scope>
    <source>
        <strain evidence="12">cv. Texas</strain>
    </source>
</reference>
<keyword evidence="5 10" id="KW-1133">Transmembrane helix</keyword>
<feature type="region of interest" description="Disordered" evidence="9">
    <location>
        <begin position="448"/>
        <end position="469"/>
    </location>
</feature>
<dbReference type="PANTHER" id="PTHR31086">
    <property type="entry name" value="ALUMINUM-ACTIVATED MALATE TRANSPORTER 10"/>
    <property type="match status" value="1"/>
</dbReference>
<feature type="transmembrane region" description="Helical" evidence="10">
    <location>
        <begin position="121"/>
        <end position="140"/>
    </location>
</feature>
<feature type="transmembrane region" description="Helical" evidence="10">
    <location>
        <begin position="179"/>
        <end position="203"/>
    </location>
</feature>
<dbReference type="GO" id="GO:0016020">
    <property type="term" value="C:membrane"/>
    <property type="evidence" value="ECO:0007669"/>
    <property type="project" value="UniProtKB-SubCell"/>
</dbReference>
<dbReference type="Proteomes" id="UP000327085">
    <property type="component" value="Chromosome 6"/>
</dbReference>
<dbReference type="EMBL" id="CABIKO010000129">
    <property type="protein sequence ID" value="VVA27885.1"/>
    <property type="molecule type" value="Genomic_DNA"/>
</dbReference>
<dbReference type="OMA" id="ITRQCAF"/>